<protein>
    <submittedName>
        <fullName evidence="1">Uncharacterized protein</fullName>
    </submittedName>
</protein>
<name>A0A6C0E568_9ZZZZ</name>
<dbReference type="AlphaFoldDB" id="A0A6C0E568"/>
<dbReference type="EMBL" id="MN739731">
    <property type="protein sequence ID" value="QHT23419.1"/>
    <property type="molecule type" value="Genomic_DNA"/>
</dbReference>
<accession>A0A6C0E568</accession>
<evidence type="ECO:0000313" key="1">
    <source>
        <dbReference type="EMBL" id="QHT23419.1"/>
    </source>
</evidence>
<reference evidence="1" key="1">
    <citation type="journal article" date="2020" name="Nature">
        <title>Giant virus diversity and host interactions through global metagenomics.</title>
        <authorList>
            <person name="Schulz F."/>
            <person name="Roux S."/>
            <person name="Paez-Espino D."/>
            <person name="Jungbluth S."/>
            <person name="Walsh D.A."/>
            <person name="Denef V.J."/>
            <person name="McMahon K.D."/>
            <person name="Konstantinidis K.T."/>
            <person name="Eloe-Fadrosh E.A."/>
            <person name="Kyrpides N.C."/>
            <person name="Woyke T."/>
        </authorList>
    </citation>
    <scope>NUCLEOTIDE SEQUENCE</scope>
    <source>
        <strain evidence="1">GVMAG-M-3300023179-116</strain>
    </source>
</reference>
<proteinExistence type="predicted"/>
<sequence length="204" mass="22926">MSCILYYSNFCNHSKNIIQTLSKTNLGKDIHFICIDKRVKEDNKTYIILENGQRIILPDTVSRVPALLLLNNNYEILYGEAIVNFFKPKQEVAVKQATNNNIEPIAFSFGGGGASAFGIMSDNYSFLDMNSDDLSAKGNGGVRQMHNYVHTNYTDKETIYTPSDESSIKAGKVPEGLTVEQLQQQREQEFKNLTANGNGNQRRM</sequence>
<organism evidence="1">
    <name type="scientific">viral metagenome</name>
    <dbReference type="NCBI Taxonomy" id="1070528"/>
    <lineage>
        <taxon>unclassified sequences</taxon>
        <taxon>metagenomes</taxon>
        <taxon>organismal metagenomes</taxon>
    </lineage>
</organism>